<sequence>MEEFFIVQMSHHIKVCDRDINHCIYTQECISSSRSSTESSSSSTYKNFGIP</sequence>
<evidence type="ECO:0000313" key="2">
    <source>
        <dbReference type="EMBL" id="CDW27086.1"/>
    </source>
</evidence>
<reference evidence="2" key="1">
    <citation type="submission" date="2014-05" db="EMBL/GenBank/DDBJ databases">
        <authorList>
            <person name="Chronopoulou M."/>
        </authorList>
    </citation>
    <scope>NUCLEOTIDE SEQUENCE</scope>
    <source>
        <tissue evidence="2">Whole organism</tissue>
    </source>
</reference>
<organism evidence="2">
    <name type="scientific">Lepeophtheirus salmonis</name>
    <name type="common">Salmon louse</name>
    <name type="synonym">Caligus salmonis</name>
    <dbReference type="NCBI Taxonomy" id="72036"/>
    <lineage>
        <taxon>Eukaryota</taxon>
        <taxon>Metazoa</taxon>
        <taxon>Ecdysozoa</taxon>
        <taxon>Arthropoda</taxon>
        <taxon>Crustacea</taxon>
        <taxon>Multicrustacea</taxon>
        <taxon>Hexanauplia</taxon>
        <taxon>Copepoda</taxon>
        <taxon>Siphonostomatoida</taxon>
        <taxon>Caligidae</taxon>
        <taxon>Lepeophtheirus</taxon>
    </lineage>
</organism>
<dbReference type="AlphaFoldDB" id="A0A0K2TNT4"/>
<accession>A0A0K2TNT4</accession>
<evidence type="ECO:0000256" key="1">
    <source>
        <dbReference type="SAM" id="MobiDB-lite"/>
    </source>
</evidence>
<feature type="compositionally biased region" description="Low complexity" evidence="1">
    <location>
        <begin position="32"/>
        <end position="43"/>
    </location>
</feature>
<feature type="region of interest" description="Disordered" evidence="1">
    <location>
        <begin position="32"/>
        <end position="51"/>
    </location>
</feature>
<proteinExistence type="predicted"/>
<name>A0A0K2TNT4_LEPSM</name>
<dbReference type="EMBL" id="HACA01009725">
    <property type="protein sequence ID" value="CDW27086.1"/>
    <property type="molecule type" value="Transcribed_RNA"/>
</dbReference>
<protein>
    <submittedName>
        <fullName evidence="2">Uncharacterized protein</fullName>
    </submittedName>
</protein>